<reference evidence="6 7" key="1">
    <citation type="journal article" date="2018" name="Sci. Rep.">
        <title>A novel species of the marine cyanobacterium Acaryochloris with a unique pigment content and lifestyle.</title>
        <authorList>
            <person name="Partensky F."/>
            <person name="Six C."/>
            <person name="Ratin M."/>
            <person name="Garczarek L."/>
            <person name="Vaulot D."/>
            <person name="Probert I."/>
            <person name="Calteau A."/>
            <person name="Gourvil P."/>
            <person name="Marie D."/>
            <person name="Grebert T."/>
            <person name="Bouchier C."/>
            <person name="Le Panse S."/>
            <person name="Gachenot M."/>
            <person name="Rodriguez F."/>
            <person name="Garrido J.L."/>
        </authorList>
    </citation>
    <scope>NUCLEOTIDE SEQUENCE [LARGE SCALE GENOMIC DNA]</scope>
    <source>
        <strain evidence="6 7">RCC1774</strain>
    </source>
</reference>
<dbReference type="PANTHER" id="PTHR44943:SF5">
    <property type="entry name" value="BLL7697 PROTEIN"/>
    <property type="match status" value="1"/>
</dbReference>
<dbReference type="Pfam" id="PF13432">
    <property type="entry name" value="TPR_16"/>
    <property type="match status" value="1"/>
</dbReference>
<dbReference type="InterPro" id="IPR051685">
    <property type="entry name" value="Ycf3/AcsC/BcsC/TPR_MFPF"/>
</dbReference>
<feature type="repeat" description="TPR" evidence="3">
    <location>
        <begin position="134"/>
        <end position="167"/>
    </location>
</feature>
<dbReference type="EMBL" id="PQWO01000016">
    <property type="protein sequence ID" value="PZD71520.1"/>
    <property type="molecule type" value="Genomic_DNA"/>
</dbReference>
<dbReference type="OrthoDB" id="581415at2"/>
<evidence type="ECO:0000313" key="7">
    <source>
        <dbReference type="Proteomes" id="UP000248857"/>
    </source>
</evidence>
<keyword evidence="2 3" id="KW-0802">TPR repeat</keyword>
<keyword evidence="6" id="KW-0645">Protease</keyword>
<keyword evidence="5" id="KW-1133">Transmembrane helix</keyword>
<feature type="region of interest" description="Disordered" evidence="4">
    <location>
        <begin position="53"/>
        <end position="75"/>
    </location>
</feature>
<evidence type="ECO:0000256" key="3">
    <source>
        <dbReference type="PROSITE-ProRule" id="PRU00339"/>
    </source>
</evidence>
<evidence type="ECO:0000256" key="2">
    <source>
        <dbReference type="ARBA" id="ARBA00022803"/>
    </source>
</evidence>
<dbReference type="Gene3D" id="1.25.40.10">
    <property type="entry name" value="Tetratricopeptide repeat domain"/>
    <property type="match status" value="2"/>
</dbReference>
<dbReference type="Proteomes" id="UP000248857">
    <property type="component" value="Unassembled WGS sequence"/>
</dbReference>
<feature type="repeat" description="TPR" evidence="3">
    <location>
        <begin position="212"/>
        <end position="245"/>
    </location>
</feature>
<evidence type="ECO:0000256" key="4">
    <source>
        <dbReference type="SAM" id="MobiDB-lite"/>
    </source>
</evidence>
<dbReference type="SUPFAM" id="SSF48452">
    <property type="entry name" value="TPR-like"/>
    <property type="match status" value="1"/>
</dbReference>
<proteinExistence type="predicted"/>
<name>A0A2W1JBU9_9CYAN</name>
<keyword evidence="1" id="KW-0677">Repeat</keyword>
<dbReference type="RefSeq" id="WP_110987940.1">
    <property type="nucleotide sequence ID" value="NZ_CAWNWM010000016.1"/>
</dbReference>
<feature type="compositionally biased region" description="Low complexity" evidence="4">
    <location>
        <begin position="297"/>
        <end position="312"/>
    </location>
</feature>
<keyword evidence="5" id="KW-0472">Membrane</keyword>
<gene>
    <name evidence="6" type="primary">bepA_6</name>
    <name evidence="6" type="ORF">C1752_06140</name>
</gene>
<comment type="caution">
    <text evidence="6">The sequence shown here is derived from an EMBL/GenBank/DDBJ whole genome shotgun (WGS) entry which is preliminary data.</text>
</comment>
<dbReference type="GO" id="GO:0006508">
    <property type="term" value="P:proteolysis"/>
    <property type="evidence" value="ECO:0007669"/>
    <property type="project" value="UniProtKB-KW"/>
</dbReference>
<protein>
    <submittedName>
        <fullName evidence="6">Beta-barrel assembly-enhancing protease</fullName>
        <ecNumber evidence="6">3.4.-.-</ecNumber>
    </submittedName>
</protein>
<dbReference type="InterPro" id="IPR011990">
    <property type="entry name" value="TPR-like_helical_dom_sf"/>
</dbReference>
<organism evidence="6 7">
    <name type="scientific">Acaryochloris thomasi RCC1774</name>
    <dbReference type="NCBI Taxonomy" id="1764569"/>
    <lineage>
        <taxon>Bacteria</taxon>
        <taxon>Bacillati</taxon>
        <taxon>Cyanobacteriota</taxon>
        <taxon>Cyanophyceae</taxon>
        <taxon>Acaryochloridales</taxon>
        <taxon>Acaryochloridaceae</taxon>
        <taxon>Acaryochloris</taxon>
        <taxon>Acaryochloris thomasi</taxon>
    </lineage>
</organism>
<keyword evidence="6" id="KW-0378">Hydrolase</keyword>
<accession>A0A2W1JBU9</accession>
<dbReference type="EC" id="3.4.-.-" evidence="6"/>
<feature type="transmembrane region" description="Helical" evidence="5">
    <location>
        <begin position="24"/>
        <end position="46"/>
    </location>
</feature>
<keyword evidence="7" id="KW-1185">Reference proteome</keyword>
<dbReference type="AlphaFoldDB" id="A0A2W1JBU9"/>
<evidence type="ECO:0000313" key="6">
    <source>
        <dbReference type="EMBL" id="PZD71520.1"/>
    </source>
</evidence>
<sequence length="312" mass="34288">MTDNSSRTQRQAVQKKQQNKKQRWLIWIFLIIAVVGLAGASFIPVFEELFSNNSSSQPTATPTATVDGQQDGPQKELQDLERSYQIVLEREPENPKVLEALVQTRLQMIALGLKKPADVVEPLTKLAKLSPERTEYQVLLGRSQQQAGDREAASQTFRDILAKDPANVEALQGLVAGLLQEKRPTAAIDILETTLNTAKQANQLTPGTMDELAINLILGQVYVDQQNYDQALTLYDDLIKESPKDFRAFYGKAVALDAQGNKADAQTFFQSAAALAPEQYKEPIKAAAQQTQVTPEPTASPQVPTTPSSSPE</sequence>
<evidence type="ECO:0000256" key="1">
    <source>
        <dbReference type="ARBA" id="ARBA00022737"/>
    </source>
</evidence>
<dbReference type="PROSITE" id="PS50005">
    <property type="entry name" value="TPR"/>
    <property type="match status" value="2"/>
</dbReference>
<dbReference type="PANTHER" id="PTHR44943">
    <property type="entry name" value="CELLULOSE SYNTHASE OPERON PROTEIN C"/>
    <property type="match status" value="1"/>
</dbReference>
<feature type="region of interest" description="Disordered" evidence="4">
    <location>
        <begin position="283"/>
        <end position="312"/>
    </location>
</feature>
<dbReference type="InterPro" id="IPR019734">
    <property type="entry name" value="TPR_rpt"/>
</dbReference>
<dbReference type="Pfam" id="PF14559">
    <property type="entry name" value="TPR_19"/>
    <property type="match status" value="1"/>
</dbReference>
<dbReference type="GO" id="GO:0008233">
    <property type="term" value="F:peptidase activity"/>
    <property type="evidence" value="ECO:0007669"/>
    <property type="project" value="UniProtKB-KW"/>
</dbReference>
<evidence type="ECO:0000256" key="5">
    <source>
        <dbReference type="SAM" id="Phobius"/>
    </source>
</evidence>
<keyword evidence="5" id="KW-0812">Transmembrane</keyword>
<dbReference type="SMART" id="SM00028">
    <property type="entry name" value="TPR"/>
    <property type="match status" value="3"/>
</dbReference>
<feature type="compositionally biased region" description="Low complexity" evidence="4">
    <location>
        <begin position="53"/>
        <end position="65"/>
    </location>
</feature>